<feature type="repeat" description="TPR" evidence="1">
    <location>
        <begin position="242"/>
        <end position="275"/>
    </location>
</feature>
<dbReference type="InterPro" id="IPR019734">
    <property type="entry name" value="TPR_rpt"/>
</dbReference>
<feature type="repeat" description="TPR" evidence="1">
    <location>
        <begin position="147"/>
        <end position="180"/>
    </location>
</feature>
<proteinExistence type="predicted"/>
<evidence type="ECO:0000256" key="1">
    <source>
        <dbReference type="PROSITE-ProRule" id="PRU00339"/>
    </source>
</evidence>
<feature type="transmembrane region" description="Helical" evidence="2">
    <location>
        <begin position="35"/>
        <end position="55"/>
    </location>
</feature>
<sequence>MSLLMDTLKKMKREKKGKPVPPGLKTTEDNRKIRYIILGFITVLLSLSVILLYIFQDVFLYQENNLLTTSISRPNTEFTVQQKDNPTSTDKIPVEKKEKEKVVQEKKITNRAKIEKDLSPVKEHKETSEDKIKEKSENKKVDNSYLYSTYLSLANRYLEKEQYKKSLEYYKKAFNVMPSENLLKNIIILQIYTGEEDKAIKNLNKIQDDKILSDILLSLLEKGNIEVVRSFLEKNIKNRKSGDLYYVAGILQEKEGKLKDAFYYYKKAFNLKPSDPYIGYAYARLSEILGKHSLAVRIYRYLIQLPYTDNRLREIISERIRVLGGSDE</sequence>
<accession>A0A285N4G8</accession>
<dbReference type="OrthoDB" id="15560at2"/>
<protein>
    <recommendedName>
        <fullName evidence="5">Tetratricopeptide repeat-containing protein</fullName>
    </recommendedName>
</protein>
<gene>
    <name evidence="3" type="ORF">SAMN06265182_0233</name>
</gene>
<dbReference type="InterPro" id="IPR011990">
    <property type="entry name" value="TPR-like_helical_dom_sf"/>
</dbReference>
<keyword evidence="1" id="KW-0802">TPR repeat</keyword>
<dbReference type="Proteomes" id="UP000219036">
    <property type="component" value="Unassembled WGS sequence"/>
</dbReference>
<evidence type="ECO:0008006" key="5">
    <source>
        <dbReference type="Google" id="ProtNLM"/>
    </source>
</evidence>
<dbReference type="SMART" id="SM00028">
    <property type="entry name" value="TPR"/>
    <property type="match status" value="2"/>
</dbReference>
<dbReference type="SUPFAM" id="SSF48452">
    <property type="entry name" value="TPR-like"/>
    <property type="match status" value="1"/>
</dbReference>
<keyword evidence="4" id="KW-1185">Reference proteome</keyword>
<evidence type="ECO:0000313" key="4">
    <source>
        <dbReference type="Proteomes" id="UP000219036"/>
    </source>
</evidence>
<dbReference type="Gene3D" id="1.25.40.10">
    <property type="entry name" value="Tetratricopeptide repeat domain"/>
    <property type="match status" value="1"/>
</dbReference>
<keyword evidence="2" id="KW-0472">Membrane</keyword>
<evidence type="ECO:0000313" key="3">
    <source>
        <dbReference type="EMBL" id="SNZ02876.1"/>
    </source>
</evidence>
<dbReference type="AlphaFoldDB" id="A0A285N4G8"/>
<organism evidence="3 4">
    <name type="scientific">Persephonella hydrogeniphila</name>
    <dbReference type="NCBI Taxonomy" id="198703"/>
    <lineage>
        <taxon>Bacteria</taxon>
        <taxon>Pseudomonadati</taxon>
        <taxon>Aquificota</taxon>
        <taxon>Aquificia</taxon>
        <taxon>Aquificales</taxon>
        <taxon>Hydrogenothermaceae</taxon>
        <taxon>Persephonella</taxon>
    </lineage>
</organism>
<reference evidence="4" key="1">
    <citation type="submission" date="2017-09" db="EMBL/GenBank/DDBJ databases">
        <authorList>
            <person name="Varghese N."/>
            <person name="Submissions S."/>
        </authorList>
    </citation>
    <scope>NUCLEOTIDE SEQUENCE [LARGE SCALE GENOMIC DNA]</scope>
    <source>
        <strain evidence="4">DSM 15103</strain>
    </source>
</reference>
<dbReference type="EMBL" id="OBEI01000001">
    <property type="protein sequence ID" value="SNZ02876.1"/>
    <property type="molecule type" value="Genomic_DNA"/>
</dbReference>
<name>A0A285N4G8_9AQUI</name>
<keyword evidence="2" id="KW-0812">Transmembrane</keyword>
<dbReference type="PROSITE" id="PS50005">
    <property type="entry name" value="TPR"/>
    <property type="match status" value="2"/>
</dbReference>
<dbReference type="RefSeq" id="WP_096999433.1">
    <property type="nucleotide sequence ID" value="NZ_OBEI01000001.1"/>
</dbReference>
<evidence type="ECO:0000256" key="2">
    <source>
        <dbReference type="SAM" id="Phobius"/>
    </source>
</evidence>
<keyword evidence="2" id="KW-1133">Transmembrane helix</keyword>